<evidence type="ECO:0008006" key="2">
    <source>
        <dbReference type="Google" id="ProtNLM"/>
    </source>
</evidence>
<dbReference type="EMBL" id="MN740580">
    <property type="protein sequence ID" value="QHU34801.1"/>
    <property type="molecule type" value="Genomic_DNA"/>
</dbReference>
<dbReference type="InterPro" id="IPR006342">
    <property type="entry name" value="FkbM_mtfrase"/>
</dbReference>
<protein>
    <recommendedName>
        <fullName evidence="2">Methyltransferase FkbM domain-containing protein</fullName>
    </recommendedName>
</protein>
<evidence type="ECO:0000313" key="1">
    <source>
        <dbReference type="EMBL" id="QHU34801.1"/>
    </source>
</evidence>
<name>A0A6C0LYH5_9ZZZZ</name>
<reference evidence="1" key="1">
    <citation type="journal article" date="2020" name="Nature">
        <title>Giant virus diversity and host interactions through global metagenomics.</title>
        <authorList>
            <person name="Schulz F."/>
            <person name="Roux S."/>
            <person name="Paez-Espino D."/>
            <person name="Jungbluth S."/>
            <person name="Walsh D.A."/>
            <person name="Denef V.J."/>
            <person name="McMahon K.D."/>
            <person name="Konstantinidis K.T."/>
            <person name="Eloe-Fadrosh E.A."/>
            <person name="Kyrpides N.C."/>
            <person name="Woyke T."/>
        </authorList>
    </citation>
    <scope>NUCLEOTIDE SEQUENCE</scope>
    <source>
        <strain evidence="1">GVMAG-S-1017244-22</strain>
    </source>
</reference>
<dbReference type="SUPFAM" id="SSF53335">
    <property type="entry name" value="S-adenosyl-L-methionine-dependent methyltransferases"/>
    <property type="match status" value="1"/>
</dbReference>
<organism evidence="1">
    <name type="scientific">viral metagenome</name>
    <dbReference type="NCBI Taxonomy" id="1070528"/>
    <lineage>
        <taxon>unclassified sequences</taxon>
        <taxon>metagenomes</taxon>
        <taxon>organismal metagenomes</taxon>
    </lineage>
</organism>
<dbReference type="Gene3D" id="3.40.50.150">
    <property type="entry name" value="Vaccinia Virus protein VP39"/>
    <property type="match status" value="1"/>
</dbReference>
<accession>A0A6C0LYH5</accession>
<proteinExistence type="predicted"/>
<sequence>MSVDQSITDKLTDLHSKLKLNYGNFREEYPEQEMSVMFIKPDDIVLEIGGNIGRNSCIIASLLNDSKNLVVFESFYFIAEQLKENRDLNNFNFHIEDCAISKYELYQNGWDTKPMNEMNNEELETWSTIKTATWSNIKNKYDNMIFNTLVADCEGALYYILRDEPTFLENFKKIIIENDFLNNFNHKLFVDEEFKKFNFKRVYVKSINNEMPIFDKVRECFYEVWEKQE</sequence>
<dbReference type="NCBIfam" id="TIGR01444">
    <property type="entry name" value="fkbM_fam"/>
    <property type="match status" value="1"/>
</dbReference>
<dbReference type="InterPro" id="IPR029063">
    <property type="entry name" value="SAM-dependent_MTases_sf"/>
</dbReference>
<dbReference type="AlphaFoldDB" id="A0A6C0LYH5"/>